<keyword evidence="3" id="KW-1185">Reference proteome</keyword>
<dbReference type="STRING" id="1072256.CUTER_01200"/>
<comment type="similarity">
    <text evidence="1">Belongs to the Rv0495c family.</text>
</comment>
<protein>
    <submittedName>
        <fullName evidence="2">Uncharacterized protein</fullName>
    </submittedName>
</protein>
<reference evidence="2 3" key="1">
    <citation type="journal article" date="2015" name="Genome Announc.">
        <title>Virulence Factor Genes Detected in the Complete Genome Sequence of Corynebacterium uterequi DSM 45634, Isolated from the Uterus of a Maiden Mare.</title>
        <authorList>
            <person name="Ruckert C."/>
            <person name="Kriete M."/>
            <person name="Jaenicke S."/>
            <person name="Winkler A."/>
            <person name="Tauch A."/>
        </authorList>
    </citation>
    <scope>NUCLEOTIDE SEQUENCE [LARGE SCALE GENOMIC DNA]</scope>
    <source>
        <strain evidence="2 3">DSM 45634</strain>
    </source>
</reference>
<dbReference type="Proteomes" id="UP000035548">
    <property type="component" value="Chromosome"/>
</dbReference>
<organism evidence="2 3">
    <name type="scientific">Corynebacterium uterequi</name>
    <dbReference type="NCBI Taxonomy" id="1072256"/>
    <lineage>
        <taxon>Bacteria</taxon>
        <taxon>Bacillati</taxon>
        <taxon>Actinomycetota</taxon>
        <taxon>Actinomycetes</taxon>
        <taxon>Mycobacteriales</taxon>
        <taxon>Corynebacteriaceae</taxon>
        <taxon>Corynebacterium</taxon>
    </lineage>
</organism>
<evidence type="ECO:0000313" key="3">
    <source>
        <dbReference type="Proteomes" id="UP000035548"/>
    </source>
</evidence>
<dbReference type="KEGG" id="cut:CUTER_01200"/>
<gene>
    <name evidence="2" type="ORF">CUTER_01200</name>
</gene>
<reference evidence="3" key="2">
    <citation type="submission" date="2015-05" db="EMBL/GenBank/DDBJ databases">
        <title>Complete genome sequence of Corynebacterium uterequi DSM 45634, isolated from the uterus of a maiden mare.</title>
        <authorList>
            <person name="Ruckert C."/>
            <person name="Albersmeier A."/>
            <person name="Winkler A."/>
            <person name="Tauch A."/>
        </authorList>
    </citation>
    <scope>NUCLEOTIDE SEQUENCE [LARGE SCALE GENOMIC DNA]</scope>
    <source>
        <strain evidence="3">DSM 45634</strain>
    </source>
</reference>
<accession>A0A0G3HC46</accession>
<proteinExistence type="inferred from homology"/>
<dbReference type="InterPro" id="IPR021458">
    <property type="entry name" value="Rv0495c"/>
</dbReference>
<name>A0A0G3HC46_9CORY</name>
<dbReference type="Pfam" id="PF11307">
    <property type="entry name" value="DUF3109"/>
    <property type="match status" value="1"/>
</dbReference>
<dbReference type="OrthoDB" id="3394274at2"/>
<dbReference type="PATRIC" id="fig|1072256.5.peg.229"/>
<sequence>MVTGVKHAHHEPVHLGFPAASPAGKSILAGHEVPADYPREWFEFTNPEDPEHIFSVDLTWVESYYACQFGTPACRGIVEGLTDVACCVHGAFLTDETDRDQLYDAVADMPAEFWQLRPASTDEFLDTGEVMDIEPWLEWDELDGDDGEPEPALKTKVVDGGCIFANRRGWVTGIGCALHQWAVADGRELTVVKPEVCWQVPIRRHEAYETRTDGVEVLRTVIGEYDRRAWGNGGEDFFWWCSTAPACHVGEQPLWVSHKTELVALMGEAAYDYLAAHLTRRAGHGLAHPASTRR</sequence>
<evidence type="ECO:0000256" key="1">
    <source>
        <dbReference type="ARBA" id="ARBA00093770"/>
    </source>
</evidence>
<dbReference type="AlphaFoldDB" id="A0A0G3HC46"/>
<dbReference type="EMBL" id="CP011546">
    <property type="protein sequence ID" value="AKK10260.1"/>
    <property type="molecule type" value="Genomic_DNA"/>
</dbReference>
<evidence type="ECO:0000313" key="2">
    <source>
        <dbReference type="EMBL" id="AKK10260.1"/>
    </source>
</evidence>